<feature type="transmembrane region" description="Helical" evidence="3">
    <location>
        <begin position="329"/>
        <end position="349"/>
    </location>
</feature>
<evidence type="ECO:0000259" key="4">
    <source>
        <dbReference type="PROSITE" id="PS50850"/>
    </source>
</evidence>
<evidence type="ECO:0000256" key="1">
    <source>
        <dbReference type="ARBA" id="ARBA00004141"/>
    </source>
</evidence>
<keyword evidence="3" id="KW-0472">Membrane</keyword>
<proteinExistence type="inferred from homology"/>
<evidence type="ECO:0000313" key="6">
    <source>
        <dbReference type="Proteomes" id="UP000253551"/>
    </source>
</evidence>
<keyword evidence="6" id="KW-1185">Reference proteome</keyword>
<feature type="transmembrane region" description="Helical" evidence="3">
    <location>
        <begin position="85"/>
        <end position="110"/>
    </location>
</feature>
<dbReference type="OrthoDB" id="5667at2759"/>
<feature type="transmembrane region" description="Helical" evidence="3">
    <location>
        <begin position="286"/>
        <end position="309"/>
    </location>
</feature>
<evidence type="ECO:0000313" key="5">
    <source>
        <dbReference type="EMBL" id="RCH85021.1"/>
    </source>
</evidence>
<dbReference type="PROSITE" id="PS50850">
    <property type="entry name" value="MFS"/>
    <property type="match status" value="1"/>
</dbReference>
<feature type="transmembrane region" description="Helical" evidence="3">
    <location>
        <begin position="156"/>
        <end position="175"/>
    </location>
</feature>
<dbReference type="EMBL" id="PJQM01004281">
    <property type="protein sequence ID" value="RCH85021.1"/>
    <property type="molecule type" value="Genomic_DNA"/>
</dbReference>
<protein>
    <recommendedName>
        <fullName evidence="4">Major facilitator superfamily (MFS) profile domain-containing protein</fullName>
    </recommendedName>
</protein>
<reference evidence="5 6" key="1">
    <citation type="journal article" date="2018" name="G3 (Bethesda)">
        <title>Phylogenetic and Phylogenomic Definition of Rhizopus Species.</title>
        <authorList>
            <person name="Gryganskyi A.P."/>
            <person name="Golan J."/>
            <person name="Dolatabadi S."/>
            <person name="Mondo S."/>
            <person name="Robb S."/>
            <person name="Idnurm A."/>
            <person name="Muszewska A."/>
            <person name="Steczkiewicz K."/>
            <person name="Masonjones S."/>
            <person name="Liao H.L."/>
            <person name="Gajdeczka M.T."/>
            <person name="Anike F."/>
            <person name="Vuek A."/>
            <person name="Anishchenko I.M."/>
            <person name="Voigt K."/>
            <person name="de Hoog G.S."/>
            <person name="Smith M.E."/>
            <person name="Heitman J."/>
            <person name="Vilgalys R."/>
            <person name="Stajich J.E."/>
        </authorList>
    </citation>
    <scope>NUCLEOTIDE SEQUENCE [LARGE SCALE GENOMIC DNA]</scope>
    <source>
        <strain evidence="5 6">LSU 92-RS-03</strain>
    </source>
</reference>
<feature type="transmembrane region" description="Helical" evidence="3">
    <location>
        <begin position="383"/>
        <end position="400"/>
    </location>
</feature>
<keyword evidence="3" id="KW-0812">Transmembrane</keyword>
<feature type="transmembrane region" description="Helical" evidence="3">
    <location>
        <begin position="356"/>
        <end position="377"/>
    </location>
</feature>
<accession>A0A367J5M4</accession>
<dbReference type="InterPro" id="IPR036259">
    <property type="entry name" value="MFS_trans_sf"/>
</dbReference>
<dbReference type="PANTHER" id="PTHR11360">
    <property type="entry name" value="MONOCARBOXYLATE TRANSPORTER"/>
    <property type="match status" value="1"/>
</dbReference>
<dbReference type="Gene3D" id="1.20.1250.20">
    <property type="entry name" value="MFS general substrate transporter like domains"/>
    <property type="match status" value="2"/>
</dbReference>
<name>A0A367J5M4_RHIST</name>
<gene>
    <name evidence="5" type="ORF">CU098_006864</name>
</gene>
<evidence type="ECO:0000256" key="3">
    <source>
        <dbReference type="SAM" id="Phobius"/>
    </source>
</evidence>
<keyword evidence="3" id="KW-1133">Transmembrane helix</keyword>
<evidence type="ECO:0000256" key="2">
    <source>
        <dbReference type="ARBA" id="ARBA00006727"/>
    </source>
</evidence>
<feature type="transmembrane region" description="Helical" evidence="3">
    <location>
        <begin position="245"/>
        <end position="265"/>
    </location>
</feature>
<feature type="transmembrane region" description="Helical" evidence="3">
    <location>
        <begin position="216"/>
        <end position="239"/>
    </location>
</feature>
<dbReference type="InterPro" id="IPR020846">
    <property type="entry name" value="MFS_dom"/>
</dbReference>
<comment type="subcellular location">
    <subcellularLocation>
        <location evidence="1">Membrane</location>
        <topology evidence="1">Multi-pass membrane protein</topology>
    </subcellularLocation>
</comment>
<dbReference type="InterPro" id="IPR011701">
    <property type="entry name" value="MFS"/>
</dbReference>
<feature type="domain" description="Major facilitator superfamily (MFS) profile" evidence="4">
    <location>
        <begin position="291"/>
        <end position="480"/>
    </location>
</feature>
<feature type="transmembrane region" description="Helical" evidence="3">
    <location>
        <begin position="130"/>
        <end position="149"/>
    </location>
</feature>
<comment type="similarity">
    <text evidence="2">Belongs to the major facilitator superfamily. Monocarboxylate porter (TC 2.A.1.13) family.</text>
</comment>
<dbReference type="Proteomes" id="UP000253551">
    <property type="component" value="Unassembled WGS sequence"/>
</dbReference>
<dbReference type="PANTHER" id="PTHR11360:SF284">
    <property type="entry name" value="EG:103B4.3 PROTEIN-RELATED"/>
    <property type="match status" value="1"/>
</dbReference>
<dbReference type="AlphaFoldDB" id="A0A367J5M4"/>
<feature type="transmembrane region" description="Helical" evidence="3">
    <location>
        <begin position="446"/>
        <end position="468"/>
    </location>
</feature>
<sequence>MNNEKPTEHYINSNDSAFDLGDQLEKTSTFPEEIMEKTPTRLTEKADIEQGEHMARIQTNATVASMVEMADVDQEFYDTIPDGGYGWVVAVCGFLVNFIMFGTSAIWGVFADVFATTVLEGKSTTLGLTGIGALMEVTLNLFSPIGPMLSPLGPRLTLGFGAILMSLGIILSSFITEMWHLYFTMGLVFGIGTALVYISVVSVIPQWFTTRRGTAMGICSAGSGMGGLALSPMVTSLVAKYGLPWAIRIIGIMAFCICTIAAFFIRTRLPPVTKNQQQKRLPINFSILKDANFIILLIGLVIALTGYLIPLFYIPTYARAFGVTASQSSNLVGVLCAMNALGRLILGFFADRIGRINIFFIVSIIAGLFCMVLWPFAKTYETMMAYSVLFGLTCGIYFPMSPPITATVVGPANTASGIAIMFLMSSIAGVGPPVGAAIQLATPNNGFLGIQLFTGVLYILGGSICFFLKVKMTKSFFSIL</sequence>
<feature type="transmembrane region" description="Helical" evidence="3">
    <location>
        <begin position="412"/>
        <end position="434"/>
    </location>
</feature>
<dbReference type="GO" id="GO:0016020">
    <property type="term" value="C:membrane"/>
    <property type="evidence" value="ECO:0007669"/>
    <property type="project" value="UniProtKB-SubCell"/>
</dbReference>
<comment type="caution">
    <text evidence="5">The sequence shown here is derived from an EMBL/GenBank/DDBJ whole genome shotgun (WGS) entry which is preliminary data.</text>
</comment>
<dbReference type="InterPro" id="IPR050327">
    <property type="entry name" value="Proton-linked_MCT"/>
</dbReference>
<feature type="transmembrane region" description="Helical" evidence="3">
    <location>
        <begin position="181"/>
        <end position="204"/>
    </location>
</feature>
<organism evidence="5 6">
    <name type="scientific">Rhizopus stolonifer</name>
    <name type="common">Rhizopus nigricans</name>
    <dbReference type="NCBI Taxonomy" id="4846"/>
    <lineage>
        <taxon>Eukaryota</taxon>
        <taxon>Fungi</taxon>
        <taxon>Fungi incertae sedis</taxon>
        <taxon>Mucoromycota</taxon>
        <taxon>Mucoromycotina</taxon>
        <taxon>Mucoromycetes</taxon>
        <taxon>Mucorales</taxon>
        <taxon>Mucorineae</taxon>
        <taxon>Rhizopodaceae</taxon>
        <taxon>Rhizopus</taxon>
    </lineage>
</organism>
<dbReference type="SUPFAM" id="SSF103473">
    <property type="entry name" value="MFS general substrate transporter"/>
    <property type="match status" value="1"/>
</dbReference>
<dbReference type="CDD" id="cd17352">
    <property type="entry name" value="MFS_MCT_SLC16"/>
    <property type="match status" value="1"/>
</dbReference>
<dbReference type="GO" id="GO:0022857">
    <property type="term" value="F:transmembrane transporter activity"/>
    <property type="evidence" value="ECO:0007669"/>
    <property type="project" value="InterPro"/>
</dbReference>
<dbReference type="Pfam" id="PF07690">
    <property type="entry name" value="MFS_1"/>
    <property type="match status" value="1"/>
</dbReference>